<dbReference type="SUPFAM" id="SSF54427">
    <property type="entry name" value="NTF2-like"/>
    <property type="match status" value="1"/>
</dbReference>
<organism evidence="1 2">
    <name type="scientific">Photorhabdus stackebrandtii</name>
    <dbReference type="NCBI Taxonomy" id="1123042"/>
    <lineage>
        <taxon>Bacteria</taxon>
        <taxon>Pseudomonadati</taxon>
        <taxon>Pseudomonadota</taxon>
        <taxon>Gammaproteobacteria</taxon>
        <taxon>Enterobacterales</taxon>
        <taxon>Morganellaceae</taxon>
        <taxon>Photorhabdus</taxon>
    </lineage>
</organism>
<dbReference type="Proteomes" id="UP000547931">
    <property type="component" value="Unassembled WGS sequence"/>
</dbReference>
<name>A0A7X5QMN3_9GAMM</name>
<gene>
    <name evidence="1" type="ORF">C5470_12735</name>
</gene>
<reference evidence="1 2" key="1">
    <citation type="submission" date="2018-02" db="EMBL/GenBank/DDBJ databases">
        <authorList>
            <person name="Machado R.A."/>
        </authorList>
    </citation>
    <scope>NUCLEOTIDE SEQUENCE [LARGE SCALE GENOMIC DNA]</scope>
    <source>
        <strain evidence="1 2">DSM 23271</strain>
    </source>
</reference>
<dbReference type="Gene3D" id="3.10.450.50">
    <property type="match status" value="1"/>
</dbReference>
<sequence length="167" mass="19447">MKTMNRTPKFRELTLDVQWLYTIYNESLDEGNIEQWPNFFVKDSHYRITSRENFDQNFPLSFVLCDGQKMIKDRAIALQKTVMYRRRSQCRIVSGVRLISIDDVNVYGIKACSSFAIYESLYGESSKLLVCGRSHDVIVQDDGILKFKDRICIIDTDIIPDSIVFPI</sequence>
<evidence type="ECO:0000313" key="2">
    <source>
        <dbReference type="Proteomes" id="UP000547931"/>
    </source>
</evidence>
<dbReference type="AlphaFoldDB" id="A0A7X5QMN3"/>
<proteinExistence type="predicted"/>
<comment type="caution">
    <text evidence="1">The sequence shown here is derived from an EMBL/GenBank/DDBJ whole genome shotgun (WGS) entry which is preliminary data.</text>
</comment>
<accession>A0A7X5QMN3</accession>
<protein>
    <recommendedName>
        <fullName evidence="3">Anthranilate 1,2-dioxygenase</fullName>
    </recommendedName>
</protein>
<evidence type="ECO:0008006" key="3">
    <source>
        <dbReference type="Google" id="ProtNLM"/>
    </source>
</evidence>
<dbReference type="EMBL" id="PUJV01000013">
    <property type="protein sequence ID" value="NHB97223.1"/>
    <property type="molecule type" value="Genomic_DNA"/>
</dbReference>
<evidence type="ECO:0000313" key="1">
    <source>
        <dbReference type="EMBL" id="NHB97223.1"/>
    </source>
</evidence>
<keyword evidence="2" id="KW-1185">Reference proteome</keyword>
<dbReference type="InterPro" id="IPR032710">
    <property type="entry name" value="NTF2-like_dom_sf"/>
</dbReference>